<dbReference type="InterPro" id="IPR011990">
    <property type="entry name" value="TPR-like_helical_dom_sf"/>
</dbReference>
<dbReference type="RefSeq" id="WP_270078733.1">
    <property type="nucleotide sequence ID" value="NZ_CP115174.1"/>
</dbReference>
<protein>
    <submittedName>
        <fullName evidence="2">Cytochrome C biogenesis protein</fullName>
    </submittedName>
</protein>
<feature type="transmembrane region" description="Helical" evidence="1">
    <location>
        <begin position="29"/>
        <end position="45"/>
    </location>
</feature>
<evidence type="ECO:0000313" key="3">
    <source>
        <dbReference type="Proteomes" id="UP001210865"/>
    </source>
</evidence>
<keyword evidence="1" id="KW-1133">Transmembrane helix</keyword>
<dbReference type="EMBL" id="CP115174">
    <property type="protein sequence ID" value="WBO24104.1"/>
    <property type="molecule type" value="Genomic_DNA"/>
</dbReference>
<dbReference type="Gene3D" id="1.25.40.10">
    <property type="entry name" value="Tetratricopeptide repeat domain"/>
    <property type="match status" value="1"/>
</dbReference>
<evidence type="ECO:0000313" key="2">
    <source>
        <dbReference type="EMBL" id="WBO24104.1"/>
    </source>
</evidence>
<proteinExistence type="predicted"/>
<keyword evidence="1" id="KW-0812">Transmembrane</keyword>
<gene>
    <name evidence="2" type="ORF">PBT88_08345</name>
</gene>
<keyword evidence="3" id="KW-1185">Reference proteome</keyword>
<keyword evidence="1" id="KW-0472">Membrane</keyword>
<reference evidence="2 3" key="1">
    <citation type="submission" date="2022-12" db="EMBL/GenBank/DDBJ databases">
        <title>Sphingomonas abieness sp. nov., an endophytic bacterium isolated from Abies koreana.</title>
        <authorList>
            <person name="Jiang L."/>
            <person name="Lee J."/>
        </authorList>
    </citation>
    <scope>NUCLEOTIDE SEQUENCE [LARGE SCALE GENOMIC DNA]</scope>
    <source>
        <strain evidence="3">PAMB 00755</strain>
    </source>
</reference>
<name>A0ABY7NW16_9SPHN</name>
<evidence type="ECO:0000256" key="1">
    <source>
        <dbReference type="SAM" id="Phobius"/>
    </source>
</evidence>
<sequence>MMGWLIFAILALVILGILAWPLRLGRSALMLAAAALFTAAAGYAWQGNPGLPGAPAAGRDEGLRSDTLFATERLRFLNHFGETGIMLGTADAFHRTGMDGAAAGLLRNAILKHPDDVDLRIGYAHALFMVAGAHITPAVALAFDRADRVAKPGDPAPAYFRGFAELESGDVGAAEQRWRALYASLPAASPWRAPLAQRLAMFDMMRAAAAQREAGAASPGL</sequence>
<organism evidence="2 3">
    <name type="scientific">Sphingomonas abietis</name>
    <dbReference type="NCBI Taxonomy" id="3012344"/>
    <lineage>
        <taxon>Bacteria</taxon>
        <taxon>Pseudomonadati</taxon>
        <taxon>Pseudomonadota</taxon>
        <taxon>Alphaproteobacteria</taxon>
        <taxon>Sphingomonadales</taxon>
        <taxon>Sphingomonadaceae</taxon>
        <taxon>Sphingomonas</taxon>
    </lineage>
</organism>
<accession>A0ABY7NW16</accession>
<dbReference type="Proteomes" id="UP001210865">
    <property type="component" value="Chromosome"/>
</dbReference>